<dbReference type="OrthoDB" id="6077919at2759"/>
<name>A0A225W575_9STRA</name>
<proteinExistence type="predicted"/>
<sequence>MAKTSTQTRGLQAEDLVFDGVLTSLGSVMTLHRFKQLRLYFTFNAIPTTLPQDAAARIHPLLNLLKITGGQYIHVGRDIALDEGGVACRSRQGHHTLVPPEKYPFRLYMVCYSSFLMALNYNLHYSWSSVLYTLSGVVNQAEALTLREELYKVSNIRQHVLEVTRPLSGTNRVVNMDNYYISVQNVQELHLKLRANSKHYPSHTILNKGDCSRGDYNIAVSSNHGIFPAPECVANYKYMQGVDRLDQMRGRFSVVDGHSYQWWYKILALALIDVASSNAYLTRRLVKLEPTTRNPHIAFIIELISEASKVSGQTH</sequence>
<feature type="domain" description="PiggyBac transposable element-derived protein" evidence="1">
    <location>
        <begin position="24"/>
        <end position="190"/>
    </location>
</feature>
<protein>
    <submittedName>
        <fullName evidence="2">Transposase</fullName>
    </submittedName>
</protein>
<evidence type="ECO:0000313" key="2">
    <source>
        <dbReference type="EMBL" id="OWZ12901.1"/>
    </source>
</evidence>
<keyword evidence="3" id="KW-1185">Reference proteome</keyword>
<reference evidence="3" key="1">
    <citation type="submission" date="2017-03" db="EMBL/GenBank/DDBJ databases">
        <title>Phytopthora megakarya and P. palmivora, two closely related causual agents of cacao black pod achieved similar genome size and gene model numbers by different mechanisms.</title>
        <authorList>
            <person name="Ali S."/>
            <person name="Shao J."/>
            <person name="Larry D.J."/>
            <person name="Kronmiller B."/>
            <person name="Shen D."/>
            <person name="Strem M.D."/>
            <person name="Melnick R.L."/>
            <person name="Guiltinan M.J."/>
            <person name="Tyler B.M."/>
            <person name="Meinhardt L.W."/>
            <person name="Bailey B.A."/>
        </authorList>
    </citation>
    <scope>NUCLEOTIDE SEQUENCE [LARGE SCALE GENOMIC DNA]</scope>
    <source>
        <strain evidence="3">zdho120</strain>
    </source>
</reference>
<evidence type="ECO:0000313" key="3">
    <source>
        <dbReference type="Proteomes" id="UP000198211"/>
    </source>
</evidence>
<dbReference type="InterPro" id="IPR029526">
    <property type="entry name" value="PGBD"/>
</dbReference>
<accession>A0A225W575</accession>
<dbReference type="PANTHER" id="PTHR46599">
    <property type="entry name" value="PIGGYBAC TRANSPOSABLE ELEMENT-DERIVED PROTEIN 4"/>
    <property type="match status" value="1"/>
</dbReference>
<dbReference type="EMBL" id="NBNE01001722">
    <property type="protein sequence ID" value="OWZ12901.1"/>
    <property type="molecule type" value="Genomic_DNA"/>
</dbReference>
<comment type="caution">
    <text evidence="2">The sequence shown here is derived from an EMBL/GenBank/DDBJ whole genome shotgun (WGS) entry which is preliminary data.</text>
</comment>
<dbReference type="AlphaFoldDB" id="A0A225W575"/>
<dbReference type="Proteomes" id="UP000198211">
    <property type="component" value="Unassembled WGS sequence"/>
</dbReference>
<gene>
    <name evidence="2" type="ORF">PHMEG_00013860</name>
</gene>
<organism evidence="2 3">
    <name type="scientific">Phytophthora megakarya</name>
    <dbReference type="NCBI Taxonomy" id="4795"/>
    <lineage>
        <taxon>Eukaryota</taxon>
        <taxon>Sar</taxon>
        <taxon>Stramenopiles</taxon>
        <taxon>Oomycota</taxon>
        <taxon>Peronosporomycetes</taxon>
        <taxon>Peronosporales</taxon>
        <taxon>Peronosporaceae</taxon>
        <taxon>Phytophthora</taxon>
    </lineage>
</organism>
<dbReference type="Pfam" id="PF13843">
    <property type="entry name" value="DDE_Tnp_1_7"/>
    <property type="match status" value="1"/>
</dbReference>
<dbReference type="PANTHER" id="PTHR46599:SF3">
    <property type="entry name" value="PIGGYBAC TRANSPOSABLE ELEMENT-DERIVED PROTEIN 4"/>
    <property type="match status" value="1"/>
</dbReference>
<evidence type="ECO:0000259" key="1">
    <source>
        <dbReference type="Pfam" id="PF13843"/>
    </source>
</evidence>
<dbReference type="STRING" id="4795.A0A225W575"/>